<sequence length="110" mass="12127">MPYIYSSSSGIYPGMGMSMGMGSVVIPSYGYPSHHHGYQSSRRHSSSGSYYGMPTQHYYPEYAYGGGFYGGSGYGHSTSYSRAPVIVTHSGHRHRSSSRSSSRSRYRSGW</sequence>
<dbReference type="Proteomes" id="UP001222325">
    <property type="component" value="Unassembled WGS sequence"/>
</dbReference>
<gene>
    <name evidence="2" type="ORF">B0H15DRAFT_799170</name>
</gene>
<name>A0AAD6U8Q6_9AGAR</name>
<dbReference type="EMBL" id="JARJCN010000016">
    <property type="protein sequence ID" value="KAJ7093362.1"/>
    <property type="molecule type" value="Genomic_DNA"/>
</dbReference>
<accession>A0AAD6U8Q6</accession>
<proteinExistence type="predicted"/>
<comment type="caution">
    <text evidence="2">The sequence shown here is derived from an EMBL/GenBank/DDBJ whole genome shotgun (WGS) entry which is preliminary data.</text>
</comment>
<reference evidence="2" key="1">
    <citation type="submission" date="2023-03" db="EMBL/GenBank/DDBJ databases">
        <title>Massive genome expansion in bonnet fungi (Mycena s.s.) driven by repeated elements and novel gene families across ecological guilds.</title>
        <authorList>
            <consortium name="Lawrence Berkeley National Laboratory"/>
            <person name="Harder C.B."/>
            <person name="Miyauchi S."/>
            <person name="Viragh M."/>
            <person name="Kuo A."/>
            <person name="Thoen E."/>
            <person name="Andreopoulos B."/>
            <person name="Lu D."/>
            <person name="Skrede I."/>
            <person name="Drula E."/>
            <person name="Henrissat B."/>
            <person name="Morin E."/>
            <person name="Kohler A."/>
            <person name="Barry K."/>
            <person name="LaButti K."/>
            <person name="Morin E."/>
            <person name="Salamov A."/>
            <person name="Lipzen A."/>
            <person name="Mereny Z."/>
            <person name="Hegedus B."/>
            <person name="Baldrian P."/>
            <person name="Stursova M."/>
            <person name="Weitz H."/>
            <person name="Taylor A."/>
            <person name="Grigoriev I.V."/>
            <person name="Nagy L.G."/>
            <person name="Martin F."/>
            <person name="Kauserud H."/>
        </authorList>
    </citation>
    <scope>NUCLEOTIDE SEQUENCE</scope>
    <source>
        <strain evidence="2">CBHHK173m</strain>
    </source>
</reference>
<keyword evidence="3" id="KW-1185">Reference proteome</keyword>
<evidence type="ECO:0000313" key="2">
    <source>
        <dbReference type="EMBL" id="KAJ7093362.1"/>
    </source>
</evidence>
<protein>
    <submittedName>
        <fullName evidence="2">Uncharacterized protein</fullName>
    </submittedName>
</protein>
<feature type="compositionally biased region" description="Basic residues" evidence="1">
    <location>
        <begin position="90"/>
        <end position="110"/>
    </location>
</feature>
<evidence type="ECO:0000256" key="1">
    <source>
        <dbReference type="SAM" id="MobiDB-lite"/>
    </source>
</evidence>
<organism evidence="2 3">
    <name type="scientific">Mycena belliarum</name>
    <dbReference type="NCBI Taxonomy" id="1033014"/>
    <lineage>
        <taxon>Eukaryota</taxon>
        <taxon>Fungi</taxon>
        <taxon>Dikarya</taxon>
        <taxon>Basidiomycota</taxon>
        <taxon>Agaricomycotina</taxon>
        <taxon>Agaricomycetes</taxon>
        <taxon>Agaricomycetidae</taxon>
        <taxon>Agaricales</taxon>
        <taxon>Marasmiineae</taxon>
        <taxon>Mycenaceae</taxon>
        <taxon>Mycena</taxon>
    </lineage>
</organism>
<evidence type="ECO:0000313" key="3">
    <source>
        <dbReference type="Proteomes" id="UP001222325"/>
    </source>
</evidence>
<feature type="region of interest" description="Disordered" evidence="1">
    <location>
        <begin position="85"/>
        <end position="110"/>
    </location>
</feature>
<dbReference type="AlphaFoldDB" id="A0AAD6U8Q6"/>